<dbReference type="InterPro" id="IPR029046">
    <property type="entry name" value="LolA/LolB/LppX"/>
</dbReference>
<dbReference type="Proteomes" id="UP000256514">
    <property type="component" value="Unassembled WGS sequence"/>
</dbReference>
<name>A0A3D8IQQ5_9HELI</name>
<dbReference type="InterPro" id="IPR004564">
    <property type="entry name" value="OM_lipoprot_carrier_LolA-like"/>
</dbReference>
<dbReference type="Pfam" id="PF03548">
    <property type="entry name" value="LolA"/>
    <property type="match status" value="1"/>
</dbReference>
<dbReference type="SUPFAM" id="SSF89392">
    <property type="entry name" value="Prokaryotic lipoproteins and lipoprotein localization factors"/>
    <property type="match status" value="1"/>
</dbReference>
<dbReference type="PANTHER" id="PTHR35869:SF1">
    <property type="entry name" value="OUTER-MEMBRANE LIPOPROTEIN CARRIER PROTEIN"/>
    <property type="match status" value="1"/>
</dbReference>
<dbReference type="EMBL" id="NXLT01000003">
    <property type="protein sequence ID" value="RDU67236.1"/>
    <property type="molecule type" value="Genomic_DNA"/>
</dbReference>
<organism evidence="3 4">
    <name type="scientific">Helicobacter equorum</name>
    <dbReference type="NCBI Taxonomy" id="361872"/>
    <lineage>
        <taxon>Bacteria</taxon>
        <taxon>Pseudomonadati</taxon>
        <taxon>Campylobacterota</taxon>
        <taxon>Epsilonproteobacteria</taxon>
        <taxon>Campylobacterales</taxon>
        <taxon>Helicobacteraceae</taxon>
        <taxon>Helicobacter</taxon>
    </lineage>
</organism>
<keyword evidence="4" id="KW-1185">Reference proteome</keyword>
<feature type="transmembrane region" description="Helical" evidence="2">
    <location>
        <begin position="20"/>
        <end position="38"/>
    </location>
</feature>
<dbReference type="AlphaFoldDB" id="A0A3D8IQQ5"/>
<dbReference type="Gene3D" id="2.50.20.10">
    <property type="entry name" value="Lipoprotein localisation LolA/LolB/LppX"/>
    <property type="match status" value="1"/>
</dbReference>
<keyword evidence="2" id="KW-0812">Transmembrane</keyword>
<reference evidence="3 4" key="1">
    <citation type="submission" date="2018-04" db="EMBL/GenBank/DDBJ databases">
        <title>Novel Campyloabacter and Helicobacter Species and Strains.</title>
        <authorList>
            <person name="Mannion A.J."/>
            <person name="Shen Z."/>
            <person name="Fox J.G."/>
        </authorList>
    </citation>
    <scope>NUCLEOTIDE SEQUENCE [LARGE SCALE GENOMIC DNA]</scope>
    <source>
        <strain evidence="3 4">MIT 12-6600</strain>
    </source>
</reference>
<keyword evidence="2" id="KW-0472">Membrane</keyword>
<dbReference type="NCBIfam" id="NF000663">
    <property type="entry name" value="PRK00031.2-1"/>
    <property type="match status" value="1"/>
</dbReference>
<gene>
    <name evidence="3" type="ORF">CQA54_04430</name>
</gene>
<evidence type="ECO:0000256" key="2">
    <source>
        <dbReference type="SAM" id="Phobius"/>
    </source>
</evidence>
<dbReference type="OrthoDB" id="5339202at2"/>
<evidence type="ECO:0000256" key="1">
    <source>
        <dbReference type="ARBA" id="ARBA00022729"/>
    </source>
</evidence>
<dbReference type="PANTHER" id="PTHR35869">
    <property type="entry name" value="OUTER-MEMBRANE LIPOPROTEIN CARRIER PROTEIN"/>
    <property type="match status" value="1"/>
</dbReference>
<evidence type="ECO:0000313" key="4">
    <source>
        <dbReference type="Proteomes" id="UP000256514"/>
    </source>
</evidence>
<evidence type="ECO:0008006" key="5">
    <source>
        <dbReference type="Google" id="ProtNLM"/>
    </source>
</evidence>
<evidence type="ECO:0000313" key="3">
    <source>
        <dbReference type="EMBL" id="RDU67236.1"/>
    </source>
</evidence>
<sequence>MRELLYRNQQKGTTIMKKYCTMYVFVMCLIAPLFGAQIQKNLKSLEADFEQIIITQDGAEASYFGTLQAKAPNKAKWIYEPPMQKEVYANEGKISVYEPPLKQVYISELTTQSDIFEILDKATPELDSNGKPTGKYTTTIDDTLYAIVLDSKGMPLEISYEDSLQQTTRIVFSHHKINPKLADSLFVFNPPQGVDIITPK</sequence>
<comment type="caution">
    <text evidence="3">The sequence shown here is derived from an EMBL/GenBank/DDBJ whole genome shotgun (WGS) entry which is preliminary data.</text>
</comment>
<dbReference type="CDD" id="cd16325">
    <property type="entry name" value="LolA"/>
    <property type="match status" value="1"/>
</dbReference>
<accession>A0A3D8IQQ5</accession>
<keyword evidence="1" id="KW-0732">Signal</keyword>
<protein>
    <recommendedName>
        <fullName evidence="5">Outer-membrane lipoprotein carrier protein</fullName>
    </recommendedName>
</protein>
<proteinExistence type="predicted"/>
<keyword evidence="2" id="KW-1133">Transmembrane helix</keyword>